<evidence type="ECO:0000256" key="4">
    <source>
        <dbReference type="ARBA" id="ARBA00022989"/>
    </source>
</evidence>
<proteinExistence type="inferred from homology"/>
<comment type="subcellular location">
    <subcellularLocation>
        <location evidence="6">Cell membrane</location>
        <topology evidence="6">Multi-pass membrane protein</topology>
    </subcellularLocation>
    <subcellularLocation>
        <location evidence="1">Membrane</location>
        <topology evidence="1">Multi-pass membrane protein</topology>
    </subcellularLocation>
</comment>
<dbReference type="InterPro" id="IPR002781">
    <property type="entry name" value="TM_pro_TauE-like"/>
</dbReference>
<protein>
    <recommendedName>
        <fullName evidence="6">Probable membrane transporter protein</fullName>
    </recommendedName>
</protein>
<feature type="transmembrane region" description="Helical" evidence="6">
    <location>
        <begin position="136"/>
        <end position="166"/>
    </location>
</feature>
<evidence type="ECO:0000256" key="3">
    <source>
        <dbReference type="ARBA" id="ARBA00022692"/>
    </source>
</evidence>
<feature type="transmembrane region" description="Helical" evidence="6">
    <location>
        <begin position="172"/>
        <end position="190"/>
    </location>
</feature>
<evidence type="ECO:0000313" key="7">
    <source>
        <dbReference type="EMBL" id="BBO23766.1"/>
    </source>
</evidence>
<dbReference type="PANTHER" id="PTHR43701:SF5">
    <property type="entry name" value="MEMBRANE TRANSPORTER PROTEIN-RELATED"/>
    <property type="match status" value="1"/>
</dbReference>
<feature type="transmembrane region" description="Helical" evidence="6">
    <location>
        <begin position="228"/>
        <end position="245"/>
    </location>
</feature>
<evidence type="ECO:0000256" key="1">
    <source>
        <dbReference type="ARBA" id="ARBA00004141"/>
    </source>
</evidence>
<dbReference type="PANTHER" id="PTHR43701">
    <property type="entry name" value="MEMBRANE TRANSPORTER PROTEIN MJ0441-RELATED"/>
    <property type="match status" value="1"/>
</dbReference>
<evidence type="ECO:0000313" key="8">
    <source>
        <dbReference type="Proteomes" id="UP000662873"/>
    </source>
</evidence>
<feature type="transmembrane region" description="Helical" evidence="6">
    <location>
        <begin position="74"/>
        <end position="92"/>
    </location>
</feature>
<feature type="transmembrane region" description="Helical" evidence="6">
    <location>
        <begin position="40"/>
        <end position="62"/>
    </location>
</feature>
<dbReference type="AlphaFoldDB" id="A0A809S4U0"/>
<reference evidence="7" key="1">
    <citation type="journal article" name="DNA Res.">
        <title>The physiological potential of anammox bacteria as revealed by their core genome structure.</title>
        <authorList>
            <person name="Okubo T."/>
            <person name="Toyoda A."/>
            <person name="Fukuhara K."/>
            <person name="Uchiyama I."/>
            <person name="Harigaya Y."/>
            <person name="Kuroiwa M."/>
            <person name="Suzuki T."/>
            <person name="Murakami Y."/>
            <person name="Suwa Y."/>
            <person name="Takami H."/>
        </authorList>
    </citation>
    <scope>NUCLEOTIDE SEQUENCE</scope>
    <source>
        <strain evidence="7">317325-2</strain>
    </source>
</reference>
<comment type="similarity">
    <text evidence="2 6">Belongs to the 4-toluene sulfonate uptake permease (TSUP) (TC 2.A.102) family.</text>
</comment>
<feature type="transmembrane region" description="Helical" evidence="6">
    <location>
        <begin position="202"/>
        <end position="222"/>
    </location>
</feature>
<dbReference type="InterPro" id="IPR051598">
    <property type="entry name" value="TSUP/Inactive_protease-like"/>
</dbReference>
<organism evidence="7 8">
    <name type="scientific">Candidatus Nitrosymbiomonas proteolyticus</name>
    <dbReference type="NCBI Taxonomy" id="2608984"/>
    <lineage>
        <taxon>Bacteria</taxon>
        <taxon>Bacillati</taxon>
        <taxon>Armatimonadota</taxon>
        <taxon>Armatimonadota incertae sedis</taxon>
        <taxon>Candidatus Nitrosymbiomonas</taxon>
    </lineage>
</organism>
<accession>A0A809S4U0</accession>
<sequence>MLELDPVVQWLLVLIVAALYSLVGHGGASGYIGVLSIAGYSSAVVASTALTMNLLVAGVSFFAYRYAKHFNFSLLWPFAATSVPFAFIGSQIQLAERTYFLVVALVLLLAAARMFLRQKEKPNDESVLLPPLRTSLSWGAAVGLLSGIVGVGGGIFLSPLLLLFGWSGPKTTAAVSAAFILLNSAVGLGGRYLDGRLEVSGILPLLAAGFLGAILGSYLGAIKAPGHLLRRALGVVLALAAIKMIQQYLATR</sequence>
<evidence type="ECO:0000256" key="5">
    <source>
        <dbReference type="ARBA" id="ARBA00023136"/>
    </source>
</evidence>
<feature type="transmembrane region" description="Helical" evidence="6">
    <location>
        <begin position="7"/>
        <end position="28"/>
    </location>
</feature>
<keyword evidence="6" id="KW-1003">Cell membrane</keyword>
<gene>
    <name evidence="7" type="ORF">NPRO_13610</name>
</gene>
<keyword evidence="3 6" id="KW-0812">Transmembrane</keyword>
<dbReference type="EMBL" id="AP021858">
    <property type="protein sequence ID" value="BBO23766.1"/>
    <property type="molecule type" value="Genomic_DNA"/>
</dbReference>
<keyword evidence="5 6" id="KW-0472">Membrane</keyword>
<dbReference type="Pfam" id="PF01925">
    <property type="entry name" value="TauE"/>
    <property type="match status" value="1"/>
</dbReference>
<dbReference type="GO" id="GO:0005886">
    <property type="term" value="C:plasma membrane"/>
    <property type="evidence" value="ECO:0007669"/>
    <property type="project" value="UniProtKB-SubCell"/>
</dbReference>
<feature type="transmembrane region" description="Helical" evidence="6">
    <location>
        <begin position="98"/>
        <end position="116"/>
    </location>
</feature>
<name>A0A809S4U0_9BACT</name>
<dbReference type="Proteomes" id="UP000662873">
    <property type="component" value="Chromosome"/>
</dbReference>
<dbReference type="KEGG" id="npy:NPRO_13610"/>
<evidence type="ECO:0000256" key="2">
    <source>
        <dbReference type="ARBA" id="ARBA00009142"/>
    </source>
</evidence>
<keyword evidence="4 6" id="KW-1133">Transmembrane helix</keyword>
<evidence type="ECO:0000256" key="6">
    <source>
        <dbReference type="RuleBase" id="RU363041"/>
    </source>
</evidence>